<feature type="region of interest" description="Disordered" evidence="1">
    <location>
        <begin position="142"/>
        <end position="185"/>
    </location>
</feature>
<comment type="caution">
    <text evidence="3">The sequence shown here is derived from an EMBL/GenBank/DDBJ whole genome shotgun (WGS) entry which is preliminary data.</text>
</comment>
<dbReference type="SUPFAM" id="SSF53098">
    <property type="entry name" value="Ribonuclease H-like"/>
    <property type="match status" value="1"/>
</dbReference>
<evidence type="ECO:0000259" key="2">
    <source>
        <dbReference type="PROSITE" id="PS50994"/>
    </source>
</evidence>
<feature type="domain" description="Integrase catalytic" evidence="2">
    <location>
        <begin position="58"/>
        <end position="150"/>
    </location>
</feature>
<evidence type="ECO:0000256" key="1">
    <source>
        <dbReference type="SAM" id="MobiDB-lite"/>
    </source>
</evidence>
<evidence type="ECO:0000313" key="4">
    <source>
        <dbReference type="Proteomes" id="UP000638648"/>
    </source>
</evidence>
<dbReference type="Pfam" id="PF13683">
    <property type="entry name" value="rve_3"/>
    <property type="match status" value="1"/>
</dbReference>
<dbReference type="RefSeq" id="WP_202896411.1">
    <property type="nucleotide sequence ID" value="NZ_BAABJL010000151.1"/>
</dbReference>
<dbReference type="GO" id="GO:0003676">
    <property type="term" value="F:nucleic acid binding"/>
    <property type="evidence" value="ECO:0007669"/>
    <property type="project" value="InterPro"/>
</dbReference>
<organism evidence="3 4">
    <name type="scientific">Actinopolymorpha pittospori</name>
    <dbReference type="NCBI Taxonomy" id="648752"/>
    <lineage>
        <taxon>Bacteria</taxon>
        <taxon>Bacillati</taxon>
        <taxon>Actinomycetota</taxon>
        <taxon>Actinomycetes</taxon>
        <taxon>Propionibacteriales</taxon>
        <taxon>Actinopolymorphaceae</taxon>
        <taxon>Actinopolymorpha</taxon>
    </lineage>
</organism>
<dbReference type="Proteomes" id="UP000638648">
    <property type="component" value="Unassembled WGS sequence"/>
</dbReference>
<evidence type="ECO:0000313" key="3">
    <source>
        <dbReference type="EMBL" id="MBE1606968.1"/>
    </source>
</evidence>
<dbReference type="PROSITE" id="PS50994">
    <property type="entry name" value="INTEGRASE"/>
    <property type="match status" value="1"/>
</dbReference>
<dbReference type="Gene3D" id="3.30.420.10">
    <property type="entry name" value="Ribonuclease H-like superfamily/Ribonuclease H"/>
    <property type="match status" value="1"/>
</dbReference>
<dbReference type="AlphaFoldDB" id="A0A927MX90"/>
<name>A0A927MX90_9ACTN</name>
<dbReference type="InterPro" id="IPR036397">
    <property type="entry name" value="RNaseH_sf"/>
</dbReference>
<proteinExistence type="predicted"/>
<dbReference type="InterPro" id="IPR001584">
    <property type="entry name" value="Integrase_cat-core"/>
</dbReference>
<dbReference type="EMBL" id="JADBEM010000001">
    <property type="protein sequence ID" value="MBE1606968.1"/>
    <property type="molecule type" value="Genomic_DNA"/>
</dbReference>
<protein>
    <submittedName>
        <fullName evidence="3">Transposase InsO family protein</fullName>
    </submittedName>
</protein>
<accession>A0A927MX90</accession>
<dbReference type="GO" id="GO:0015074">
    <property type="term" value="P:DNA integration"/>
    <property type="evidence" value="ECO:0007669"/>
    <property type="project" value="InterPro"/>
</dbReference>
<reference evidence="3" key="1">
    <citation type="submission" date="2020-10" db="EMBL/GenBank/DDBJ databases">
        <title>Sequencing the genomes of 1000 actinobacteria strains.</title>
        <authorList>
            <person name="Klenk H.-P."/>
        </authorList>
    </citation>
    <scope>NUCLEOTIDE SEQUENCE</scope>
    <source>
        <strain evidence="3">DSM 45354</strain>
    </source>
</reference>
<keyword evidence="4" id="KW-1185">Reference proteome</keyword>
<gene>
    <name evidence="3" type="ORF">HEB94_003816</name>
</gene>
<dbReference type="InterPro" id="IPR012337">
    <property type="entry name" value="RNaseH-like_sf"/>
</dbReference>
<sequence>MAIDACLIRGDLHPGRARVHRRTRGRGLWDEAIARGETGRVDLSGADDERLPILLAVSDNGPQMRSGSTREFLAMCAIAQHFGRPGVPQDQGWIESLFGHVKREHPHLLAITDPVTLRAELAEVRSFYNGVRLHESIGYVTPNDEHDGRGQAIRKARRDGLERAHQTRLAWHRNNRHTQPDPDPR</sequence>